<gene>
    <name evidence="1" type="ORF">SKAU_G00145490</name>
</gene>
<proteinExistence type="predicted"/>
<organism evidence="1 2">
    <name type="scientific">Synaphobranchus kaupii</name>
    <name type="common">Kaup's arrowtooth eel</name>
    <dbReference type="NCBI Taxonomy" id="118154"/>
    <lineage>
        <taxon>Eukaryota</taxon>
        <taxon>Metazoa</taxon>
        <taxon>Chordata</taxon>
        <taxon>Craniata</taxon>
        <taxon>Vertebrata</taxon>
        <taxon>Euteleostomi</taxon>
        <taxon>Actinopterygii</taxon>
        <taxon>Neopterygii</taxon>
        <taxon>Teleostei</taxon>
        <taxon>Anguilliformes</taxon>
        <taxon>Synaphobranchidae</taxon>
        <taxon>Synaphobranchus</taxon>
    </lineage>
</organism>
<comment type="caution">
    <text evidence="1">The sequence shown here is derived from an EMBL/GenBank/DDBJ whole genome shotgun (WGS) entry which is preliminary data.</text>
</comment>
<accession>A0A9Q1J4P4</accession>
<dbReference type="Proteomes" id="UP001152622">
    <property type="component" value="Chromosome 4"/>
</dbReference>
<sequence length="131" mass="14482">MQERDAGSPVACLRSCEQSQGLPAVAAPRVKIRRLSRTFRSFLPTRITTWQRPKMIALETRKAISDLAHNFRLGVNSVPRCSEIRQGRQKLRNGLRVLRTASVPSEESLAHGLHCSVSPAHVAPGCNLLTC</sequence>
<dbReference type="AlphaFoldDB" id="A0A9Q1J4P4"/>
<evidence type="ECO:0000313" key="2">
    <source>
        <dbReference type="Proteomes" id="UP001152622"/>
    </source>
</evidence>
<evidence type="ECO:0000313" key="1">
    <source>
        <dbReference type="EMBL" id="KAJ8365718.1"/>
    </source>
</evidence>
<dbReference type="EMBL" id="JAINUF010000004">
    <property type="protein sequence ID" value="KAJ8365718.1"/>
    <property type="molecule type" value="Genomic_DNA"/>
</dbReference>
<protein>
    <submittedName>
        <fullName evidence="1">Uncharacterized protein</fullName>
    </submittedName>
</protein>
<name>A0A9Q1J4P4_SYNKA</name>
<keyword evidence="2" id="KW-1185">Reference proteome</keyword>
<reference evidence="1" key="1">
    <citation type="journal article" date="2023" name="Science">
        <title>Genome structures resolve the early diversification of teleost fishes.</title>
        <authorList>
            <person name="Parey E."/>
            <person name="Louis A."/>
            <person name="Montfort J."/>
            <person name="Bouchez O."/>
            <person name="Roques C."/>
            <person name="Iampietro C."/>
            <person name="Lluch J."/>
            <person name="Castinel A."/>
            <person name="Donnadieu C."/>
            <person name="Desvignes T."/>
            <person name="Floi Bucao C."/>
            <person name="Jouanno E."/>
            <person name="Wen M."/>
            <person name="Mejri S."/>
            <person name="Dirks R."/>
            <person name="Jansen H."/>
            <person name="Henkel C."/>
            <person name="Chen W.J."/>
            <person name="Zahm M."/>
            <person name="Cabau C."/>
            <person name="Klopp C."/>
            <person name="Thompson A.W."/>
            <person name="Robinson-Rechavi M."/>
            <person name="Braasch I."/>
            <person name="Lecointre G."/>
            <person name="Bobe J."/>
            <person name="Postlethwait J.H."/>
            <person name="Berthelot C."/>
            <person name="Roest Crollius H."/>
            <person name="Guiguen Y."/>
        </authorList>
    </citation>
    <scope>NUCLEOTIDE SEQUENCE</scope>
    <source>
        <strain evidence="1">WJC10195</strain>
    </source>
</reference>